<keyword evidence="3" id="KW-1185">Reference proteome</keyword>
<gene>
    <name evidence="2" type="ORF">QYM36_003187</name>
</gene>
<sequence length="188" mass="21797">MNRYHWDIVGLSETHLPFTGIERINDIKLITSRRSDGVHRQGVGFLLYKRAKQSLLAVHPVSDRIITIRLKGTIANMTIIHVYAPDSSRNDQEAEEFYSQLQYTVDTAPKRDVLFVIGDFNAIVGLSNDRLEDVMGKFGHGWQNHRGEMLINLCRDNELFITNTMFRHRERRKVTWRSPDGRTANMID</sequence>
<evidence type="ECO:0000259" key="1">
    <source>
        <dbReference type="Pfam" id="PF03372"/>
    </source>
</evidence>
<dbReference type="PANTHER" id="PTHR23227:SF85">
    <property type="entry name" value="CRANIOFACIAL DEVELOPMENT PROTEIN 2"/>
    <property type="match status" value="1"/>
</dbReference>
<dbReference type="CDD" id="cd09076">
    <property type="entry name" value="L1-EN"/>
    <property type="match status" value="1"/>
</dbReference>
<evidence type="ECO:0000313" key="2">
    <source>
        <dbReference type="EMBL" id="KAK2722905.1"/>
    </source>
</evidence>
<dbReference type="InterPro" id="IPR036691">
    <property type="entry name" value="Endo/exonu/phosph_ase_sf"/>
</dbReference>
<feature type="domain" description="Endonuclease/exonuclease/phosphatase" evidence="1">
    <location>
        <begin position="2"/>
        <end position="123"/>
    </location>
</feature>
<accession>A0AA88I2T5</accession>
<dbReference type="GO" id="GO:0003824">
    <property type="term" value="F:catalytic activity"/>
    <property type="evidence" value="ECO:0007669"/>
    <property type="project" value="InterPro"/>
</dbReference>
<proteinExistence type="predicted"/>
<evidence type="ECO:0000313" key="3">
    <source>
        <dbReference type="Proteomes" id="UP001187531"/>
    </source>
</evidence>
<dbReference type="Pfam" id="PF03372">
    <property type="entry name" value="Exo_endo_phos"/>
    <property type="match status" value="1"/>
</dbReference>
<dbReference type="EMBL" id="JAVRJZ010000005">
    <property type="protein sequence ID" value="KAK2722905.1"/>
    <property type="molecule type" value="Genomic_DNA"/>
</dbReference>
<dbReference type="Proteomes" id="UP001187531">
    <property type="component" value="Unassembled WGS sequence"/>
</dbReference>
<dbReference type="Gene3D" id="3.60.10.10">
    <property type="entry name" value="Endonuclease/exonuclease/phosphatase"/>
    <property type="match status" value="1"/>
</dbReference>
<dbReference type="PANTHER" id="PTHR23227">
    <property type="entry name" value="BUCENTAUR RELATED"/>
    <property type="match status" value="1"/>
</dbReference>
<name>A0AA88I2T5_ARTSF</name>
<dbReference type="AlphaFoldDB" id="A0AA88I2T5"/>
<comment type="caution">
    <text evidence="2">The sequence shown here is derived from an EMBL/GenBank/DDBJ whole genome shotgun (WGS) entry which is preliminary data.</text>
</comment>
<dbReference type="InterPro" id="IPR005135">
    <property type="entry name" value="Endo/exonuclease/phosphatase"/>
</dbReference>
<protein>
    <recommendedName>
        <fullName evidence="1">Endonuclease/exonuclease/phosphatase domain-containing protein</fullName>
    </recommendedName>
</protein>
<reference evidence="2" key="1">
    <citation type="submission" date="2023-07" db="EMBL/GenBank/DDBJ databases">
        <title>Chromosome-level genome assembly of Artemia franciscana.</title>
        <authorList>
            <person name="Jo E."/>
        </authorList>
    </citation>
    <scope>NUCLEOTIDE SEQUENCE</scope>
    <source>
        <tissue evidence="2">Whole body</tissue>
    </source>
</reference>
<organism evidence="2 3">
    <name type="scientific">Artemia franciscana</name>
    <name type="common">Brine shrimp</name>
    <name type="synonym">Artemia sanfranciscana</name>
    <dbReference type="NCBI Taxonomy" id="6661"/>
    <lineage>
        <taxon>Eukaryota</taxon>
        <taxon>Metazoa</taxon>
        <taxon>Ecdysozoa</taxon>
        <taxon>Arthropoda</taxon>
        <taxon>Crustacea</taxon>
        <taxon>Branchiopoda</taxon>
        <taxon>Anostraca</taxon>
        <taxon>Artemiidae</taxon>
        <taxon>Artemia</taxon>
    </lineage>
</organism>
<dbReference type="SUPFAM" id="SSF56219">
    <property type="entry name" value="DNase I-like"/>
    <property type="match status" value="1"/>
</dbReference>
<dbReference type="InterPro" id="IPR027124">
    <property type="entry name" value="Swc5/CFDP1/2"/>
</dbReference>